<evidence type="ECO:0000313" key="3">
    <source>
        <dbReference type="Proteomes" id="UP000467305"/>
    </source>
</evidence>
<accession>A0A7J5AP20</accession>
<dbReference type="SUPFAM" id="SSF55729">
    <property type="entry name" value="Acyl-CoA N-acyltransferases (Nat)"/>
    <property type="match status" value="1"/>
</dbReference>
<dbReference type="Pfam" id="PF00583">
    <property type="entry name" value="Acetyltransf_1"/>
    <property type="match status" value="1"/>
</dbReference>
<keyword evidence="3" id="KW-1185">Reference proteome</keyword>
<dbReference type="GO" id="GO:0016747">
    <property type="term" value="F:acyltransferase activity, transferring groups other than amino-acyl groups"/>
    <property type="evidence" value="ECO:0007669"/>
    <property type="project" value="InterPro"/>
</dbReference>
<evidence type="ECO:0000259" key="1">
    <source>
        <dbReference type="PROSITE" id="PS51186"/>
    </source>
</evidence>
<dbReference type="OrthoDB" id="9787920at2"/>
<dbReference type="CDD" id="cd04301">
    <property type="entry name" value="NAT_SF"/>
    <property type="match status" value="1"/>
</dbReference>
<dbReference type="PROSITE" id="PS51186">
    <property type="entry name" value="GNAT"/>
    <property type="match status" value="1"/>
</dbReference>
<evidence type="ECO:0000313" key="2">
    <source>
        <dbReference type="EMBL" id="KAB1159330.1"/>
    </source>
</evidence>
<protein>
    <submittedName>
        <fullName evidence="2">GNAT family N-acetyltransferase</fullName>
    </submittedName>
</protein>
<dbReference type="EMBL" id="WAAU01000008">
    <property type="protein sequence ID" value="KAB1159330.1"/>
    <property type="molecule type" value="Genomic_DNA"/>
</dbReference>
<dbReference type="InterPro" id="IPR000182">
    <property type="entry name" value="GNAT_dom"/>
</dbReference>
<dbReference type="RefSeq" id="WP_150898549.1">
    <property type="nucleotide sequence ID" value="NZ_WAAU01000008.1"/>
</dbReference>
<keyword evidence="2" id="KW-0808">Transferase</keyword>
<proteinExistence type="predicted"/>
<name>A0A7J5AP20_9FLAO</name>
<dbReference type="InterPro" id="IPR016181">
    <property type="entry name" value="Acyl_CoA_acyltransferase"/>
</dbReference>
<organism evidence="2 3">
    <name type="scientific">Tenacibaculum aiptasiae</name>
    <dbReference type="NCBI Taxonomy" id="426481"/>
    <lineage>
        <taxon>Bacteria</taxon>
        <taxon>Pseudomonadati</taxon>
        <taxon>Bacteroidota</taxon>
        <taxon>Flavobacteriia</taxon>
        <taxon>Flavobacteriales</taxon>
        <taxon>Flavobacteriaceae</taxon>
        <taxon>Tenacibaculum</taxon>
    </lineage>
</organism>
<reference evidence="2 3" key="1">
    <citation type="submission" date="2019-09" db="EMBL/GenBank/DDBJ databases">
        <authorList>
            <person name="Cao W.R."/>
        </authorList>
    </citation>
    <scope>NUCLEOTIDE SEQUENCE [LARGE SCALE GENOMIC DNA]</scope>
    <source>
        <strain evidence="3">a4</strain>
    </source>
</reference>
<dbReference type="AlphaFoldDB" id="A0A7J5AP20"/>
<comment type="caution">
    <text evidence="2">The sequence shown here is derived from an EMBL/GenBank/DDBJ whole genome shotgun (WGS) entry which is preliminary data.</text>
</comment>
<sequence>MKIVECTSKEEGEIVLKGINAYNDSQTDRILEKVHESIRLVAKNEANEIIGGIFGYIGYYAGFKIDILWMREDTRGLGLGTKLLKAAENKAKELGATIAILDTFSFQAEDFYLKNGYEEFGRISGYPKENQEFIFLKKDLK</sequence>
<feature type="domain" description="N-acetyltransferase" evidence="1">
    <location>
        <begin position="1"/>
        <end position="141"/>
    </location>
</feature>
<dbReference type="Proteomes" id="UP000467305">
    <property type="component" value="Unassembled WGS sequence"/>
</dbReference>
<dbReference type="Gene3D" id="3.40.630.30">
    <property type="match status" value="1"/>
</dbReference>
<gene>
    <name evidence="2" type="ORF">F7018_03195</name>
</gene>